<sequence>MNGGISCLVKDDLTTTGPTDVGGRLEPTYDTDSVKWKMNTEALGQTCDSTELNITTSSMWRYNEFLPFRNPVTAGEADA</sequence>
<dbReference type="HOGENOM" id="CLU_2597640_0_0_2"/>
<gene>
    <name evidence="1" type="ORF">J07HQW2_03049</name>
</gene>
<dbReference type="EMBL" id="KE356561">
    <property type="protein sequence ID" value="ERG96569.1"/>
    <property type="molecule type" value="Genomic_DNA"/>
</dbReference>
<proteinExistence type="predicted"/>
<protein>
    <submittedName>
        <fullName evidence="1">Uncharacterized protein</fullName>
    </submittedName>
</protein>
<dbReference type="Proteomes" id="UP000030710">
    <property type="component" value="Unassembled WGS sequence"/>
</dbReference>
<dbReference type="STRING" id="1238425.J07HQW2_03049"/>
<organism evidence="1">
    <name type="scientific">Haloquadratum walsbyi J07HQW2</name>
    <dbReference type="NCBI Taxonomy" id="1238425"/>
    <lineage>
        <taxon>Archaea</taxon>
        <taxon>Methanobacteriati</taxon>
        <taxon>Methanobacteriota</taxon>
        <taxon>Stenosarchaea group</taxon>
        <taxon>Halobacteria</taxon>
        <taxon>Halobacteriales</taxon>
        <taxon>Haloferacaceae</taxon>
        <taxon>Haloquadratum</taxon>
    </lineage>
</organism>
<reference evidence="1" key="1">
    <citation type="journal article" date="2013" name="PLoS ONE">
        <title>Assembly-driven community genomics of a hypersaline microbial ecosystem.</title>
        <authorList>
            <person name="Podell S."/>
            <person name="Ugalde J.A."/>
            <person name="Narasingarao P."/>
            <person name="Banfield J.F."/>
            <person name="Heidelberg K.B."/>
            <person name="Allen E.E."/>
        </authorList>
    </citation>
    <scope>NUCLEOTIDE SEQUENCE [LARGE SCALE GENOMIC DNA]</scope>
</reference>
<evidence type="ECO:0000313" key="1">
    <source>
        <dbReference type="EMBL" id="ERG96569.1"/>
    </source>
</evidence>
<dbReference type="AlphaFoldDB" id="U1N156"/>
<dbReference type="eggNOG" id="arCOG01434">
    <property type="taxonomic scope" value="Archaea"/>
</dbReference>
<name>U1N156_9EURY</name>
<accession>U1N156</accession>